<dbReference type="Proteomes" id="UP000428333">
    <property type="component" value="Linkage Group LG11"/>
</dbReference>
<evidence type="ECO:0000313" key="2">
    <source>
        <dbReference type="Proteomes" id="UP000428333"/>
    </source>
</evidence>
<organism evidence="1 2">
    <name type="scientific">Rhododendron williamsianum</name>
    <dbReference type="NCBI Taxonomy" id="262921"/>
    <lineage>
        <taxon>Eukaryota</taxon>
        <taxon>Viridiplantae</taxon>
        <taxon>Streptophyta</taxon>
        <taxon>Embryophyta</taxon>
        <taxon>Tracheophyta</taxon>
        <taxon>Spermatophyta</taxon>
        <taxon>Magnoliopsida</taxon>
        <taxon>eudicotyledons</taxon>
        <taxon>Gunneridae</taxon>
        <taxon>Pentapetalae</taxon>
        <taxon>asterids</taxon>
        <taxon>Ericales</taxon>
        <taxon>Ericaceae</taxon>
        <taxon>Ericoideae</taxon>
        <taxon>Rhodoreae</taxon>
        <taxon>Rhododendron</taxon>
    </lineage>
</organism>
<sequence>MEKQGVCGPKPRFLTGNILDMASLVSKSTSKDMDSIHHDIVGRLLPHFLVWEEIHILEWDRAEDVHNGDGADKRAAVEVQHQGWEIVAAATGLEALHRAGPADGQRR</sequence>
<dbReference type="EMBL" id="QEFC01003173">
    <property type="protein sequence ID" value="KAE9449452.1"/>
    <property type="molecule type" value="Genomic_DNA"/>
</dbReference>
<evidence type="ECO:0000313" key="1">
    <source>
        <dbReference type="EMBL" id="KAE9449452.1"/>
    </source>
</evidence>
<accession>A0A6A4KW26</accession>
<protein>
    <submittedName>
        <fullName evidence="1">Uncharacterized protein</fullName>
    </submittedName>
</protein>
<dbReference type="OrthoDB" id="1745788at2759"/>
<dbReference type="AlphaFoldDB" id="A0A6A4KW26"/>
<feature type="non-terminal residue" evidence="1">
    <location>
        <position position="1"/>
    </location>
</feature>
<gene>
    <name evidence="1" type="ORF">C3L33_18657</name>
</gene>
<name>A0A6A4KW26_9ERIC</name>
<comment type="caution">
    <text evidence="1">The sequence shown here is derived from an EMBL/GenBank/DDBJ whole genome shotgun (WGS) entry which is preliminary data.</text>
</comment>
<proteinExistence type="predicted"/>
<keyword evidence="2" id="KW-1185">Reference proteome</keyword>
<reference evidence="1 2" key="1">
    <citation type="journal article" date="2019" name="Genome Biol. Evol.">
        <title>The Rhododendron genome and chromosomal organization provide insight into shared whole-genome duplications across the heath family (Ericaceae).</title>
        <authorList>
            <person name="Soza V.L."/>
            <person name="Lindsley D."/>
            <person name="Waalkes A."/>
            <person name="Ramage E."/>
            <person name="Patwardhan R.P."/>
            <person name="Burton J.N."/>
            <person name="Adey A."/>
            <person name="Kumar A."/>
            <person name="Qiu R."/>
            <person name="Shendure J."/>
            <person name="Hall B."/>
        </authorList>
    </citation>
    <scope>NUCLEOTIDE SEQUENCE [LARGE SCALE GENOMIC DNA]</scope>
    <source>
        <strain evidence="1">RSF 1966-606</strain>
    </source>
</reference>